<evidence type="ECO:0000313" key="3">
    <source>
        <dbReference type="Proteomes" id="UP001499942"/>
    </source>
</evidence>
<protein>
    <recommendedName>
        <fullName evidence="4">Helicase-associated domain-containing protein</fullName>
    </recommendedName>
</protein>
<proteinExistence type="predicted"/>
<organism evidence="2 3">
    <name type="scientific">Streptomyces gobitricini</name>
    <dbReference type="NCBI Taxonomy" id="68211"/>
    <lineage>
        <taxon>Bacteria</taxon>
        <taxon>Bacillati</taxon>
        <taxon>Actinomycetota</taxon>
        <taxon>Actinomycetes</taxon>
        <taxon>Kitasatosporales</taxon>
        <taxon>Streptomycetaceae</taxon>
        <taxon>Streptomyces</taxon>
    </lineage>
</organism>
<name>A0ABP6AMK8_9ACTN</name>
<accession>A0ABP6AMK8</accession>
<reference evidence="3" key="1">
    <citation type="journal article" date="2019" name="Int. J. Syst. Evol. Microbiol.">
        <title>The Global Catalogue of Microorganisms (GCM) 10K type strain sequencing project: providing services to taxonomists for standard genome sequencing and annotation.</title>
        <authorList>
            <consortium name="The Broad Institute Genomics Platform"/>
            <consortium name="The Broad Institute Genome Sequencing Center for Infectious Disease"/>
            <person name="Wu L."/>
            <person name="Ma J."/>
        </authorList>
    </citation>
    <scope>NUCLEOTIDE SEQUENCE [LARGE SCALE GENOMIC DNA]</scope>
    <source>
        <strain evidence="3">JCM 5062</strain>
    </source>
</reference>
<evidence type="ECO:0008006" key="4">
    <source>
        <dbReference type="Google" id="ProtNLM"/>
    </source>
</evidence>
<evidence type="ECO:0000313" key="2">
    <source>
        <dbReference type="EMBL" id="GAA2518888.1"/>
    </source>
</evidence>
<feature type="region of interest" description="Disordered" evidence="1">
    <location>
        <begin position="1"/>
        <end position="23"/>
    </location>
</feature>
<feature type="compositionally biased region" description="Basic and acidic residues" evidence="1">
    <location>
        <begin position="1"/>
        <end position="15"/>
    </location>
</feature>
<sequence>MEREGADRPVPRGHSEQITIDGEDEPAVVKLGVWISNTKSRRDRLDAEQLAALAELGMDWAGPAPAAAPDPPTRPSQRIHHDECEKTLYEGGTCTATSSSSTGRPPTTMTTDRSAPDLSSTAQG</sequence>
<keyword evidence="3" id="KW-1185">Reference proteome</keyword>
<comment type="caution">
    <text evidence="2">The sequence shown here is derived from an EMBL/GenBank/DDBJ whole genome shotgun (WGS) entry which is preliminary data.</text>
</comment>
<dbReference type="RefSeq" id="WP_344367004.1">
    <property type="nucleotide sequence ID" value="NZ_BAAASR010000051.1"/>
</dbReference>
<feature type="compositionally biased region" description="Low complexity" evidence="1">
    <location>
        <begin position="91"/>
        <end position="111"/>
    </location>
</feature>
<dbReference type="Proteomes" id="UP001499942">
    <property type="component" value="Unassembled WGS sequence"/>
</dbReference>
<dbReference type="EMBL" id="BAAASR010000051">
    <property type="protein sequence ID" value="GAA2518888.1"/>
    <property type="molecule type" value="Genomic_DNA"/>
</dbReference>
<gene>
    <name evidence="2" type="ORF">GCM10010393_59850</name>
</gene>
<evidence type="ECO:0000256" key="1">
    <source>
        <dbReference type="SAM" id="MobiDB-lite"/>
    </source>
</evidence>
<feature type="region of interest" description="Disordered" evidence="1">
    <location>
        <begin position="89"/>
        <end position="124"/>
    </location>
</feature>